<dbReference type="STRING" id="543379.A0A232F895"/>
<evidence type="ECO:0000313" key="3">
    <source>
        <dbReference type="Proteomes" id="UP000215335"/>
    </source>
</evidence>
<organism evidence="2 3">
    <name type="scientific">Trichomalopsis sarcophagae</name>
    <dbReference type="NCBI Taxonomy" id="543379"/>
    <lineage>
        <taxon>Eukaryota</taxon>
        <taxon>Metazoa</taxon>
        <taxon>Ecdysozoa</taxon>
        <taxon>Arthropoda</taxon>
        <taxon>Hexapoda</taxon>
        <taxon>Insecta</taxon>
        <taxon>Pterygota</taxon>
        <taxon>Neoptera</taxon>
        <taxon>Endopterygota</taxon>
        <taxon>Hymenoptera</taxon>
        <taxon>Apocrita</taxon>
        <taxon>Proctotrupomorpha</taxon>
        <taxon>Chalcidoidea</taxon>
        <taxon>Pteromalidae</taxon>
        <taxon>Pteromalinae</taxon>
        <taxon>Trichomalopsis</taxon>
    </lineage>
</organism>
<dbReference type="PROSITE" id="PS50191">
    <property type="entry name" value="CRAL_TRIO"/>
    <property type="match status" value="3"/>
</dbReference>
<evidence type="ECO:0000259" key="1">
    <source>
        <dbReference type="PROSITE" id="PS50191"/>
    </source>
</evidence>
<feature type="domain" description="CRAL-TRIO" evidence="1">
    <location>
        <begin position="86"/>
        <end position="248"/>
    </location>
</feature>
<dbReference type="GO" id="GO:1902936">
    <property type="term" value="F:phosphatidylinositol bisphosphate binding"/>
    <property type="evidence" value="ECO:0007669"/>
    <property type="project" value="TreeGrafter"/>
</dbReference>
<dbReference type="SUPFAM" id="SSF46938">
    <property type="entry name" value="CRAL/TRIO N-terminal domain"/>
    <property type="match status" value="4"/>
</dbReference>
<dbReference type="SUPFAM" id="SSF52087">
    <property type="entry name" value="CRAL/TRIO domain"/>
    <property type="match status" value="4"/>
</dbReference>
<dbReference type="Proteomes" id="UP000215335">
    <property type="component" value="Unassembled WGS sequence"/>
</dbReference>
<dbReference type="Gene3D" id="1.10.8.20">
    <property type="entry name" value="N-terminal domain of phosphatidylinositol transfer protein sec14p"/>
    <property type="match status" value="1"/>
</dbReference>
<protein>
    <recommendedName>
        <fullName evidence="1">CRAL-TRIO domain-containing protein</fullName>
    </recommendedName>
</protein>
<dbReference type="PANTHER" id="PTHR10174">
    <property type="entry name" value="ALPHA-TOCOPHEROL TRANSFER PROTEIN-RELATED"/>
    <property type="match status" value="1"/>
</dbReference>
<dbReference type="PRINTS" id="PR00180">
    <property type="entry name" value="CRETINALDHBP"/>
</dbReference>
<dbReference type="CDD" id="cd00170">
    <property type="entry name" value="SEC14"/>
    <property type="match status" value="4"/>
</dbReference>
<dbReference type="GO" id="GO:0016020">
    <property type="term" value="C:membrane"/>
    <property type="evidence" value="ECO:0007669"/>
    <property type="project" value="TreeGrafter"/>
</dbReference>
<name>A0A232F895_9HYME</name>
<dbReference type="InterPro" id="IPR036273">
    <property type="entry name" value="CRAL/TRIO_N_dom_sf"/>
</dbReference>
<dbReference type="AlphaFoldDB" id="A0A232F895"/>
<dbReference type="Gene3D" id="3.40.525.10">
    <property type="entry name" value="CRAL-TRIO lipid binding domain"/>
    <property type="match status" value="4"/>
</dbReference>
<feature type="domain" description="CRAL-TRIO" evidence="1">
    <location>
        <begin position="382"/>
        <end position="544"/>
    </location>
</feature>
<dbReference type="PANTHER" id="PTHR10174:SF213">
    <property type="entry name" value="CRAL-TRIO DOMAIN-CONTAINING PROTEIN"/>
    <property type="match status" value="1"/>
</dbReference>
<dbReference type="EMBL" id="NNAY01000747">
    <property type="protein sequence ID" value="OXU26710.1"/>
    <property type="molecule type" value="Genomic_DNA"/>
</dbReference>
<evidence type="ECO:0000313" key="2">
    <source>
        <dbReference type="EMBL" id="OXU26710.1"/>
    </source>
</evidence>
<dbReference type="Gene3D" id="1.20.5.1200">
    <property type="entry name" value="Alpha-tocopherol transfer"/>
    <property type="match status" value="3"/>
</dbReference>
<keyword evidence="3" id="KW-1185">Reference proteome</keyword>
<proteinExistence type="predicted"/>
<dbReference type="Pfam" id="PF00650">
    <property type="entry name" value="CRAL_TRIO"/>
    <property type="match status" value="4"/>
</dbReference>
<sequence>METLKRPTVEEEFKRNPELTEDDMQHLRDWIKKQPYYPNAISDEDIVLFLHSNYYRMEPTKATIENFLTCRTHVPEFFSNRDPIGCKELRTAMGTVCMLPLEQRTPEGYGVLYTRLINFEVERFFYYDTMRLFNMIADLWVLQHGTMKGHILICDIQGVTMSHVLRIPPIGVKKFLYYLQEAAPIRLKALHYLNTTSVMDFILGLMKPFMKKELMDMLHLHPSVESMKKHMPTDILPNEAGGKAGVTTELYEKVLKNLEDHREYFLAEEKEMRVDESLRPGKAKSVNDLFGIEGTDMNTVKRPSVQEELQRNPELKEVDLQHLRDWYSKQPHYPRNFPDEDFVYFLHVSDYNLEQAKVTIENFLTCRTNTPEFFSNRDPIGCKELRTAMGTVCILPLEQRTPEGYGVLYTRLINYDVDRFSYYDNMRLVNMIAELWILQQGTMKGQIMICDIQGVKMSHALRTPLSGVKKSLHYLQEAAPIRLKALHYLNTSSVMDFMLTLMKPFIKKELMDMFHLHHSVESLKKHMPIEILPNEAGGNAGPIDELYGKVLKNLEDHREYFLAEEREMRVNESLRPGKGKAAKKVAEFQKRTEAGMNTVKRPSVQDEFKRNPELKEVDLQHLRDWSSKQPHYPRNIPDEDLIYFLHNNYYKLEPTKVAIENFYTCRTLVTEFFSNRDPLGSKELRLTMGAMLLRALRKIHQLRRGTIFLQRWDLLAYDDTRLVDGSTRHDERFIVKSRSGRCDDVTRSSDLTCYGQEVPEANPVRLKAVHFMNTTPVVDFILGLMKPFMKKELLDKIHVHLNLDSLKKHMPIEIFPNESGGRAGPIIEMNNKVIKNLEDHRQYLLAEESEMRLNLALRPRKSTNDLFGIDEMNKIKRVSVEEEFKKNPELKEEDLQHLREWVKKQPHYPKNIPDSDLIIFLHSCYYRLEPTKICMENYYASRTHVPEIFHNRDPIGCRDIKYTMETLHVVPLDQPTPEGYRVFYARLVNFEVERFIYYDGLKLFNMLLDLWLIENGTMKGHVLVCDIVGVQMSHVLRIPPVGVKKYLFYLQEAVPLRIKSLHFMNTTSVIDFILGLMKPFLKKEFMDMLYLHPTLDSIGKHFPVEILPDEAGGKGGSIYDLFSRVSKSIDENRDYFVEEEATMRIDESLRPGKAKNASDLFGIEGSFKKLDID</sequence>
<dbReference type="InterPro" id="IPR036865">
    <property type="entry name" value="CRAL-TRIO_dom_sf"/>
</dbReference>
<dbReference type="InterPro" id="IPR001251">
    <property type="entry name" value="CRAL-TRIO_dom"/>
</dbReference>
<reference evidence="2 3" key="1">
    <citation type="journal article" date="2017" name="Curr. Biol.">
        <title>The Evolution of Venom by Co-option of Single-Copy Genes.</title>
        <authorList>
            <person name="Martinson E.O."/>
            <person name="Mrinalini"/>
            <person name="Kelkar Y.D."/>
            <person name="Chang C.H."/>
            <person name="Werren J.H."/>
        </authorList>
    </citation>
    <scope>NUCLEOTIDE SEQUENCE [LARGE SCALE GENOMIC DNA]</scope>
    <source>
        <strain evidence="2 3">Alberta</strain>
        <tissue evidence="2">Whole body</tissue>
    </source>
</reference>
<comment type="caution">
    <text evidence="2">The sequence shown here is derived from an EMBL/GenBank/DDBJ whole genome shotgun (WGS) entry which is preliminary data.</text>
</comment>
<feature type="domain" description="CRAL-TRIO" evidence="1">
    <location>
        <begin position="959"/>
        <end position="1119"/>
    </location>
</feature>
<gene>
    <name evidence="2" type="ORF">TSAR_000121</name>
</gene>
<accession>A0A232F895</accession>
<dbReference type="SMART" id="SM00516">
    <property type="entry name" value="SEC14"/>
    <property type="match status" value="3"/>
</dbReference>